<accession>A0ABY9LGY9</accession>
<dbReference type="InterPro" id="IPR050300">
    <property type="entry name" value="GDXG_lipolytic_enzyme"/>
</dbReference>
<dbReference type="Proteomes" id="UP001238096">
    <property type="component" value="Chromosome"/>
</dbReference>
<dbReference type="InterPro" id="IPR029058">
    <property type="entry name" value="AB_hydrolase_fold"/>
</dbReference>
<organism evidence="3 4">
    <name type="scientific">Streptococcus didelphis</name>
    <dbReference type="NCBI Taxonomy" id="102886"/>
    <lineage>
        <taxon>Bacteria</taxon>
        <taxon>Bacillati</taxon>
        <taxon>Bacillota</taxon>
        <taxon>Bacilli</taxon>
        <taxon>Lactobacillales</taxon>
        <taxon>Streptococcaceae</taxon>
        <taxon>Streptococcus</taxon>
    </lineage>
</organism>
<dbReference type="EMBL" id="CP110509">
    <property type="protein sequence ID" value="WMB28134.1"/>
    <property type="molecule type" value="Genomic_DNA"/>
</dbReference>
<reference evidence="4" key="1">
    <citation type="submission" date="2022-10" db="EMBL/GenBank/DDBJ databases">
        <title>Streptococcus didelphis as causative of fatal infections in opossums (Didelphis albiventris).</title>
        <authorList>
            <person name="Breyer G.M."/>
            <person name="Da Silva M.E.R.J."/>
            <person name="Siqueira F.M."/>
        </authorList>
    </citation>
    <scope>NUCLEOTIDE SEQUENCE [LARGE SCALE GENOMIC DNA]</scope>
    <source>
        <strain evidence="4">LBVP101/21</strain>
    </source>
</reference>
<dbReference type="Gene3D" id="3.40.50.1820">
    <property type="entry name" value="alpha/beta hydrolase"/>
    <property type="match status" value="1"/>
</dbReference>
<keyword evidence="4" id="KW-1185">Reference proteome</keyword>
<dbReference type="PANTHER" id="PTHR48081">
    <property type="entry name" value="AB HYDROLASE SUPERFAMILY PROTEIN C4A8.06C"/>
    <property type="match status" value="1"/>
</dbReference>
<dbReference type="PANTHER" id="PTHR48081:SF8">
    <property type="entry name" value="ALPHA_BETA HYDROLASE FOLD-3 DOMAIN-CONTAINING PROTEIN-RELATED"/>
    <property type="match status" value="1"/>
</dbReference>
<proteinExistence type="predicted"/>
<name>A0ABY9LGY9_9STRE</name>
<dbReference type="GO" id="GO:0016787">
    <property type="term" value="F:hydrolase activity"/>
    <property type="evidence" value="ECO:0007669"/>
    <property type="project" value="UniProtKB-KW"/>
</dbReference>
<feature type="domain" description="Alpha/beta hydrolase fold-3" evidence="2">
    <location>
        <begin position="100"/>
        <end position="301"/>
    </location>
</feature>
<evidence type="ECO:0000313" key="3">
    <source>
        <dbReference type="EMBL" id="WMB28134.1"/>
    </source>
</evidence>
<dbReference type="RefSeq" id="WP_018366158.1">
    <property type="nucleotide sequence ID" value="NZ_CP104407.1"/>
</dbReference>
<evidence type="ECO:0000313" key="4">
    <source>
        <dbReference type="Proteomes" id="UP001238096"/>
    </source>
</evidence>
<evidence type="ECO:0000256" key="1">
    <source>
        <dbReference type="ARBA" id="ARBA00022801"/>
    </source>
</evidence>
<evidence type="ECO:0000259" key="2">
    <source>
        <dbReference type="Pfam" id="PF07859"/>
    </source>
</evidence>
<sequence>MLVAIVLLLSLVSFILVIEYGQKRSLSSWLIEKMFDYRKYKLSKKVDDYQGIETQRRRNIPYRLDNPESLVGFSTQEYDIDGMQVFIINDQKDENQPLIFYLYGSVYLRRPEKLHFNTIKHLIQLTNAKLVFPNFERAPYATYKDVYPKLVKAYKQFSLSGKANKVSVVGDSSGGGMALAFAQYIRDHQSAPQPKQLILLSPWLDVSLANQDYKTFEASEAYLDAGRLKDIGELWAGSKEEILSPYVSPLYGSYHDLPKIISFVGTREIFYPDIINLHKRLTREACENQLIVADKMIHAYAIFPIREAKAARKKIADFILSD</sequence>
<dbReference type="SUPFAM" id="SSF53474">
    <property type="entry name" value="alpha/beta-Hydrolases"/>
    <property type="match status" value="1"/>
</dbReference>
<protein>
    <submittedName>
        <fullName evidence="3">Alpha/beta hydrolase</fullName>
    </submittedName>
</protein>
<dbReference type="InterPro" id="IPR013094">
    <property type="entry name" value="AB_hydrolase_3"/>
</dbReference>
<keyword evidence="1 3" id="KW-0378">Hydrolase</keyword>
<dbReference type="Pfam" id="PF07859">
    <property type="entry name" value="Abhydrolase_3"/>
    <property type="match status" value="1"/>
</dbReference>
<gene>
    <name evidence="3" type="ORF">N1496_09705</name>
</gene>